<dbReference type="Proteomes" id="UP000244005">
    <property type="component" value="Unassembled WGS sequence"/>
</dbReference>
<reference evidence="2" key="1">
    <citation type="journal article" date="2017" name="Cell">
        <title>Insights into land plant evolution garnered from the Marchantia polymorpha genome.</title>
        <authorList>
            <person name="Bowman J.L."/>
            <person name="Kohchi T."/>
            <person name="Yamato K.T."/>
            <person name="Jenkins J."/>
            <person name="Shu S."/>
            <person name="Ishizaki K."/>
            <person name="Yamaoka S."/>
            <person name="Nishihama R."/>
            <person name="Nakamura Y."/>
            <person name="Berger F."/>
            <person name="Adam C."/>
            <person name="Aki S.S."/>
            <person name="Althoff F."/>
            <person name="Araki T."/>
            <person name="Arteaga-Vazquez M.A."/>
            <person name="Balasubrmanian S."/>
            <person name="Barry K."/>
            <person name="Bauer D."/>
            <person name="Boehm C.R."/>
            <person name="Briginshaw L."/>
            <person name="Caballero-Perez J."/>
            <person name="Catarino B."/>
            <person name="Chen F."/>
            <person name="Chiyoda S."/>
            <person name="Chovatia M."/>
            <person name="Davies K.M."/>
            <person name="Delmans M."/>
            <person name="Demura T."/>
            <person name="Dierschke T."/>
            <person name="Dolan L."/>
            <person name="Dorantes-Acosta A.E."/>
            <person name="Eklund D.M."/>
            <person name="Florent S.N."/>
            <person name="Flores-Sandoval E."/>
            <person name="Fujiyama A."/>
            <person name="Fukuzawa H."/>
            <person name="Galik B."/>
            <person name="Grimanelli D."/>
            <person name="Grimwood J."/>
            <person name="Grossniklaus U."/>
            <person name="Hamada T."/>
            <person name="Haseloff J."/>
            <person name="Hetherington A.J."/>
            <person name="Higo A."/>
            <person name="Hirakawa Y."/>
            <person name="Hundley H.N."/>
            <person name="Ikeda Y."/>
            <person name="Inoue K."/>
            <person name="Inoue S.I."/>
            <person name="Ishida S."/>
            <person name="Jia Q."/>
            <person name="Kakita M."/>
            <person name="Kanazawa T."/>
            <person name="Kawai Y."/>
            <person name="Kawashima T."/>
            <person name="Kennedy M."/>
            <person name="Kinose K."/>
            <person name="Kinoshita T."/>
            <person name="Kohara Y."/>
            <person name="Koide E."/>
            <person name="Komatsu K."/>
            <person name="Kopischke S."/>
            <person name="Kubo M."/>
            <person name="Kyozuka J."/>
            <person name="Lagercrantz U."/>
            <person name="Lin S.S."/>
            <person name="Lindquist E."/>
            <person name="Lipzen A.M."/>
            <person name="Lu C.W."/>
            <person name="De Luna E."/>
            <person name="Martienssen R.A."/>
            <person name="Minamino N."/>
            <person name="Mizutani M."/>
            <person name="Mizutani M."/>
            <person name="Mochizuki N."/>
            <person name="Monte I."/>
            <person name="Mosher R."/>
            <person name="Nagasaki H."/>
            <person name="Nakagami H."/>
            <person name="Naramoto S."/>
            <person name="Nishitani K."/>
            <person name="Ohtani M."/>
            <person name="Okamoto T."/>
            <person name="Okumura M."/>
            <person name="Phillips J."/>
            <person name="Pollak B."/>
            <person name="Reinders A."/>
            <person name="Rovekamp M."/>
            <person name="Sano R."/>
            <person name="Sawa S."/>
            <person name="Schmid M.W."/>
            <person name="Shirakawa M."/>
            <person name="Solano R."/>
            <person name="Spunde A."/>
            <person name="Suetsugu N."/>
            <person name="Sugano S."/>
            <person name="Sugiyama A."/>
            <person name="Sun R."/>
            <person name="Suzuki Y."/>
            <person name="Takenaka M."/>
            <person name="Takezawa D."/>
            <person name="Tomogane H."/>
            <person name="Tsuzuki M."/>
            <person name="Ueda T."/>
            <person name="Umeda M."/>
            <person name="Ward J.M."/>
            <person name="Watanabe Y."/>
            <person name="Yazaki K."/>
            <person name="Yokoyama R."/>
            <person name="Yoshitake Y."/>
            <person name="Yotsui I."/>
            <person name="Zachgo S."/>
            <person name="Schmutz J."/>
        </authorList>
    </citation>
    <scope>NUCLEOTIDE SEQUENCE [LARGE SCALE GENOMIC DNA]</scope>
    <source>
        <strain evidence="2">Tak-1</strain>
    </source>
</reference>
<protein>
    <submittedName>
        <fullName evidence="1">Uncharacterized protein</fullName>
    </submittedName>
</protein>
<organism evidence="1 2">
    <name type="scientific">Marchantia polymorpha</name>
    <name type="common">Common liverwort</name>
    <name type="synonym">Marchantia aquatica</name>
    <dbReference type="NCBI Taxonomy" id="3197"/>
    <lineage>
        <taxon>Eukaryota</taxon>
        <taxon>Viridiplantae</taxon>
        <taxon>Streptophyta</taxon>
        <taxon>Embryophyta</taxon>
        <taxon>Marchantiophyta</taxon>
        <taxon>Marchantiopsida</taxon>
        <taxon>Marchantiidae</taxon>
        <taxon>Marchantiales</taxon>
        <taxon>Marchantiaceae</taxon>
        <taxon>Marchantia</taxon>
    </lineage>
</organism>
<sequence>MPASITTRTFPRNTLTECYFPCFILPCTHKPHKI</sequence>
<dbReference type="EMBL" id="KZ774222">
    <property type="protein sequence ID" value="PTQ26399.1"/>
    <property type="molecule type" value="Genomic_DNA"/>
</dbReference>
<evidence type="ECO:0000313" key="1">
    <source>
        <dbReference type="EMBL" id="PTQ26399.1"/>
    </source>
</evidence>
<keyword evidence="2" id="KW-1185">Reference proteome</keyword>
<dbReference type="AlphaFoldDB" id="A0A2R6VXR1"/>
<gene>
    <name evidence="1" type="ORF">MARPO_2010s0001</name>
</gene>
<evidence type="ECO:0000313" key="2">
    <source>
        <dbReference type="Proteomes" id="UP000244005"/>
    </source>
</evidence>
<accession>A0A2R6VXR1</accession>
<proteinExistence type="predicted"/>
<name>A0A2R6VXR1_MARPO</name>